<evidence type="ECO:0000256" key="1">
    <source>
        <dbReference type="ARBA" id="ARBA00003299"/>
    </source>
</evidence>
<feature type="domain" description="PKS/mFAS DH" evidence="15">
    <location>
        <begin position="4768"/>
        <end position="5061"/>
    </location>
</feature>
<proteinExistence type="predicted"/>
<dbReference type="PROSITE" id="PS00012">
    <property type="entry name" value="PHOSPHOPANTETHEINE"/>
    <property type="match status" value="2"/>
</dbReference>
<dbReference type="Pfam" id="PF23589">
    <property type="entry name" value="WHD_AprA"/>
    <property type="match status" value="1"/>
</dbReference>
<dbReference type="GO" id="GO:0031177">
    <property type="term" value="F:phosphopantetheine binding"/>
    <property type="evidence" value="ECO:0007669"/>
    <property type="project" value="InterPro"/>
</dbReference>
<dbReference type="PANTHER" id="PTHR43775:SF37">
    <property type="entry name" value="SI:DKEY-61P9.11"/>
    <property type="match status" value="1"/>
</dbReference>
<feature type="active site" description="Proton donor; for dehydratase activity" evidence="9">
    <location>
        <position position="4976"/>
    </location>
</feature>
<dbReference type="SMART" id="SM01294">
    <property type="entry name" value="PKS_PP_betabranch"/>
    <property type="match status" value="4"/>
</dbReference>
<evidence type="ECO:0000256" key="6">
    <source>
        <dbReference type="ARBA" id="ARBA00022553"/>
    </source>
</evidence>
<dbReference type="Gene3D" id="1.10.1240.100">
    <property type="match status" value="3"/>
</dbReference>
<dbReference type="PANTHER" id="PTHR43775">
    <property type="entry name" value="FATTY ACID SYNTHASE"/>
    <property type="match status" value="1"/>
</dbReference>
<feature type="domain" description="Carrier" evidence="12">
    <location>
        <begin position="1973"/>
        <end position="2050"/>
    </location>
</feature>
<dbReference type="PROSITE" id="PS52004">
    <property type="entry name" value="KS3_2"/>
    <property type="match status" value="5"/>
</dbReference>
<feature type="coiled-coil region" evidence="10">
    <location>
        <begin position="3479"/>
        <end position="3506"/>
    </location>
</feature>
<dbReference type="InterPro" id="IPR049900">
    <property type="entry name" value="PKS_mFAS_DH"/>
</dbReference>
<dbReference type="InterPro" id="IPR014031">
    <property type="entry name" value="Ketoacyl_synth_C"/>
</dbReference>
<dbReference type="Pfam" id="PF02801">
    <property type="entry name" value="Ketoacyl-synt_C"/>
    <property type="match status" value="5"/>
</dbReference>
<dbReference type="InterPro" id="IPR020806">
    <property type="entry name" value="PKS_PP-bd"/>
</dbReference>
<dbReference type="Pfam" id="PF23526">
    <property type="entry name" value="AprA_N"/>
    <property type="match status" value="1"/>
</dbReference>
<dbReference type="InterPro" id="IPR057326">
    <property type="entry name" value="KR_dom"/>
</dbReference>
<feature type="domain" description="Ketosynthase family 3 (KS3)" evidence="14">
    <location>
        <begin position="2093"/>
        <end position="2497"/>
    </location>
</feature>
<feature type="region of interest" description="N-terminal hotdog fold" evidence="9">
    <location>
        <begin position="4768"/>
        <end position="4900"/>
    </location>
</feature>
<evidence type="ECO:0000256" key="9">
    <source>
        <dbReference type="PROSITE-ProRule" id="PRU01363"/>
    </source>
</evidence>
<evidence type="ECO:0000256" key="2">
    <source>
        <dbReference type="ARBA" id="ARBA00004496"/>
    </source>
</evidence>
<evidence type="ECO:0000256" key="11">
    <source>
        <dbReference type="SAM" id="MobiDB-lite"/>
    </source>
</evidence>
<keyword evidence="6" id="KW-0597">Phosphoprotein</keyword>
<dbReference type="Gene3D" id="3.40.630.30">
    <property type="match status" value="1"/>
</dbReference>
<feature type="active site" description="Proton acceptor; for dehydratase activity" evidence="9">
    <location>
        <position position="4803"/>
    </location>
</feature>
<dbReference type="InterPro" id="IPR029063">
    <property type="entry name" value="SAM-dependent_MTases_sf"/>
</dbReference>
<dbReference type="SMART" id="SM00825">
    <property type="entry name" value="PKS_KS"/>
    <property type="match status" value="5"/>
</dbReference>
<dbReference type="SMART" id="SM00822">
    <property type="entry name" value="PKS_KR"/>
    <property type="match status" value="2"/>
</dbReference>
<dbReference type="SUPFAM" id="SSF55729">
    <property type="entry name" value="Acyl-CoA N-acyltransferases (Nat)"/>
    <property type="match status" value="1"/>
</dbReference>
<evidence type="ECO:0000256" key="8">
    <source>
        <dbReference type="ARBA" id="ARBA00022737"/>
    </source>
</evidence>
<dbReference type="GO" id="GO:0005737">
    <property type="term" value="C:cytoplasm"/>
    <property type="evidence" value="ECO:0007669"/>
    <property type="project" value="UniProtKB-SubCell"/>
</dbReference>
<dbReference type="Gene3D" id="3.40.50.150">
    <property type="entry name" value="Vaccinia Virus protein VP39"/>
    <property type="match status" value="1"/>
</dbReference>
<sequence>MLTILNNYAHGYVTIPVIIACKKQGLFEILDTNNPVPFTTLVHRLQANSGHLRIALHTLESLNWVSKNSSDEYVLTPEAEIHQKIPQDILDLMSFPMQDYVNQAKKKHSLKKWMKLSGKSWNIDNPMYSQFLDGMLIIPLLLTLKEYEQLGNSDNPEVPLLSKLSPAVREEIVAFFINQGWLTQQQGVDRFTDIGRFIVDRIFITATVASYRPMLSKMSEIIFGDCKSVFERDLLDHELHVDRTLNVIGSGFQHEKYFSDMEEIILSIFNRESIDEQPRYVADMGCGDGKLLEKIYAIIKNKSLRGKALDEYPIKLIGIDFNEKALKETAKTLKNIDHVVLKGDINDPEQMIADIKNRGIHDVENILHVRSFLDHDRPYIPPSNISAAEARSKIPSEAVYVDRAGKSIPATSVMQSLVEHLERWSFIIGKHGLIVLEVHCLEPRTVNDFIDKCENLHFDAYHRFSQQQLVEADKFLMAAAEIGLFPDKNTCKKYPKTLPFGRITLNHFTPREYRVRFAQEADLPALQLIENQSWEPGLQTPLAVLKERLKKYPEGQLVLELDNQVVGAVYSQRIANKDDLKDHSIETVESLHSREGSIIQLLGVNILPEMQHRNLGDQLLEFMLQRCSLMNGIQSVVGITRCKEFHNYTSTNIQEYITIRNVQGRLVDTTLRFHEVHGAKILEPVPNYRPHDKKNNGYGVLLEYDIFNRKRSDIQLNSKNSKKIAKVDDTEKLNSIKHFIENTITFILGSTKEDGFSLERPLMEMGLDSADLLELNEQISYKYQLPLKPTFFFKYNTAERIITYLQEHVDDVASERTSKTQETVIPKQSVQNNYNDLDEPEVIVHDSSAIQQNGIAIVGVACRLPGGIVNKHQFWELLINGNDAIGKMPPKRWNWPPDIDPSNQHKGIDTGGFLDDIAHFDASFFRISPKEAEIMDPQQRILLEMSWGCLEDAGYNAKALSGSKTGVFIGASGSDYNRLLDKNIQEVEAHFGIGVSMAALANRISYFYDFNGPSIQIDTACSSSLVAVHEAIKSLNQGECEQALVGGIHIMCYPSNTIAYYKAGMLSKDGKCKTFDKEANGYVRGEGAVMILLKPVEQAIRDQDSIYAVIKGTVINHGGQAGGLTVPNPEKQADLVSEALKTAKIEPETVGYIELHGTGTSLGDPIEFSGLKEAFAQLSKTKEEHHSQPYCGLGSVKTNIGHLEAAAGLAGLLKVILSMRHQALPASLHFKELNPHIDFSNTPFYMVNKNRPWTLSNGQTIRRAGVSSFGSGGANAHVVLEEAPIVNRQGNRKLSNYIIALSAKSEEALQQRERDLALWLEQEGKQHDLTDISATLLLGREHFEFRSAFVIKDVQELQEKLKEILLHGHVDGYFKENRLQKRDQTEPLFEQVGHMILKELSEGMEWGVAEYSNKLRTLAELFVKGYELDWKNIFIADNISRISLPTYPFAKEHYWVPELMVTTPTKSSPSTKEIEESFDEKYVVPRAMCLLKKQWEPSECHSAKVVERSIVILKTEDTEELANCLAQYFSGSIVVNFNDLLSQSPLSGKEWIECDGIIDLVGCGFDKNESLDWIPWIQQWIENGHNQSLMLCVTKALESYFHSSVNLSGASRAGLYRMLQSEYGHLRSRHMDVERTSDNHELAKQIVSEFLIDSEDAEVCYRNGKRYRAYLQEYQVEEQGGLKIAFPEEHVLWITGGTRGLGYLCAQHFVTNYGVKRVVLTGRETIPPRDQWDLYIRQNHPIVQKIRNVQALEAQGVQVRVLSVSLTDEHAVQQSLQEIKRTLGPIGGVIHCAGIDNTDNPAFIRKSIDSIQRVTDPKVRGLDILYQCVRNEPLQYFVLFSSVSAIIPTLASGQSDYAAANAYMDYFAEANYHTCPIVSIQWPNWKETGMGEVKNKAYQQTGLLSHTNAEGLKLLDYILSKKMGPVVLPAVVEPNLWKPHQLMLRRSQEANSLIARTQRLETVDTNSVSQSDTLMGATRTWLISLFSKELKMDPSKLETETPFQEFGVDSIFLAQILRSINQYIKADLDPSLLYEFSTIELLSAWLIETYSTVLSTVLPNVQDSLSVLSDCNTESLSLEKESQRRADITKGSLSDIAIIGLSCRFPGADNIEEYWNMLSEGKSMVRAVPQERWGYLSGFYAGMLDNIRCFDPKFFLLSEEDVKAMDPQALLLLEESLKLWYHAGYTHQEMKGKSVGVYLGARSQHKPEEFSIRQAQNPILAFGQNYLAANISQFFDLRGPSLVLDTACSSALVVMHMAMQALSSGEVESALVGGVNVLNTDETHRILQQRGILNPESSFHAFDQRANGNVLGEGVGMVLLKTVKQAVEDGDQIYAVIKASAINNDGRTAGPATPNLHALKEVMQTALTKSAKKAEEISYIEANASGSQVTDLLELKAIQSTYRSHTIAPLGLGSIKPNIGHPLCAEGIASLLKVVLMLQNRKFVPFLSGEQPPKYFDIESSPFYFCRNSREWTNPSLIAAINCFADGGTNAHVILEAWDDLSSRVIKRHPIAPPKLDRCEIVPLTEKTQSLIPVNESKVVVVKKTLDINDPVLQHHKVYGQSLLPGLAYIDLLYQIFAQNGYKYYNLELRKLTIYNPLTVGEDYNVVLSIQCSERSDGQWQLRVEGQEEHNGSLVADKKLYVTAEMHQIEPAVFDETLDVETIQKSANKIYSLEELYARSRRQELVHTGFIKAEGRVFDLDSATIVDISLGHEAMSSAGDSLFHPTLIDGSAVGSKLFPTLVDGEPQLFLPLYYESFRASSLLQRHCYTRIQNSSVQQKKELLSLTMEFFDSTGKKVGELKQFINKLVRDAGLIDPARQKTALPSIEDEASSVPPSVAQSITSSVSVNDNRVSSIEFESFLRQLIAERLKKPIEQIDTQTGYYEMGLNSQKLLEVVTALEHKIEDSLSPTLLFEYTTIAELAAYLTEHYQSQEIEQIPESSSILRDSSTAENTSNFKFEPEDYSSEKSSLISSSAKEDIAIIGMSGRYPGAKNLQEFWLNLKAGKDCVSEVPKSRWEWHQFDGLQSPSDKNMSKWGGFLDDPDCFDPQFFRISPREAEIMDPQERLFLETCWETIEDAGYTPQTLVRTKGKNARRQVGVFVGVMHKDYAFIGAEALSSEQVFPLSLNYAQIANRVSYFCDFHGPSMAVDTVCSSSLTALHMALESIRHGECEVALAGGVNLSLHPHKYLSYGMMDLHSSDGHCRTFGKGGDGYVSGEGIGAVLLKPLTKAIQDGDHIYAVIKGSSINHVGTVSGITVPSPVAQADMIATCLEKTRVHPRTISYVEAHGTGTSLGDPIELQGLEKAYRQYTHDKQYCAIGSVKSNIGHAESAAGISGLHKVVLNLYHKTLVPSLHSEELNPYINFEKSPFYVQRLTEDWKQPVIMENDQEVRYPRRAALSSFGATGSNAHVILEEYIPTEANVSQGVVQTKSTLFMIPLSAKNKERLHVYAENLLTFLKRQQSSDGNAEQGTSNEQTKRRESLELRIRRILSNLIHVEEEAIELEEDWNEYGVDAVQFMRIEEEIQKECKVEINIKELDQPCSIVSVAAKLLNHYEEGMDGQESDLSSCGVNLADLAYTLQVGRQAMEERMLFIVKDVQDLITKLEDFIDNKNLNKHCYQGNVKQNKEIIKVFAVDEDSKELLRKWILKGKFEKLAELWTTGLEMDWDLLYSDRKPRRISLPTYPFAKERYWITKNESNTCTVLQGTGINSSSFERQVKYVQKSWRKSEAISFNESNGLMLIYHNSSTRALAECIAQQYGNSILLQKGQLSNVWQEQMMECDVWVNVAEIEEFETSLESIPYLQRLIENSRSVSGLKLIHITKGLESFQNDNVNVFGAASAGLYRMLQNEYSSLSSRHVDLDPKDEDLTRQAEVISREIQTQTKINEVCYRNGVRYESILVDFDLDRIHTESKTLTFSDDHVLLVTGGTRGLGMLCARHMVTKYGVKQLVLTGQEKIPDRSKWSQLDQFSASVQEKIKAIESIEKQGVTVRVLSVPLNDADAVRSEISAIESSMGRITGVIHAAGLADFINPAFIRKDQESIARVLSPKVTGTENLLRCLNPDHIAFVLLFSSVASAIPSLGAGQSDYAMANAFMDYFSESTASSKVPIVSIQWPSWKETGLGEIKSQAYLNTGIKSITDAEGLRILDEILGGINARIVMPVVVNGRDWSPGHLLNNVPRYNAKDTPSKGMQKQSAAVGQQAGIGAIKRALSFLQPIFESELKLNPNQLDKDTLFADYGIDSILMAQILQKINRALNIRIDPSILLEYSTLDAFAIWFSETYLEQLSSYGNEEDNTWNGLEEPTVLEAKAIKYMEESPTPTPQCMSEKEIYPSMSEDIAVVGMACRFPEAESLEAYWDLISEGRCAIKQVPETRWNMKSNYYAGLVDDIYSIDPQFFNLPADDARVMDPQAIVLLEESLKAVYHAGYSQQDINGANIGVYIGARTIGEIDKSAMENARNPIRVMGQNYLAANISQFFNFRGPSVVLDTACSSSLVAMQVAIDALKGGSVDAALVGGVTLLTSSYAHELFARRNLLQKNGEFHILDRRASGVVLGEGCGVILLKTLSQAKRDGDIVYAVVKGIAINNDGRTVGPATPNINAQKEVMKTALQKSGCTPNQIEYLEVNGSGSEVTDLLEIKAVESVYREQTSNALYLGSVKPNIGHPLCAKGIASFIKVALMLKKQSLVPFLSGIEPLEHYSLQEANFKLSNKKVAHALKFASINCFADGGTNAHVILGHHDDGQYSPIRRPLSLPVMKRLDLKALSPLHTKDVVIAKGTVVLDHGFTKSLSWNDKLSVNHPIIQNHVVFEENVLPGLAWIDLLYQWCLEADLPYDLLELKNLTIYRPLIVSESLPVKLVINAQLEENGCWVIQITGTGQAKVNGTEAAVLYVSAEMHRGEPAAFTEVVDISQIPVLAREIVDLGEIYSDYTQNSLVHTGVMKGQGAVLIGDNENWIHVSINESDRDINERYLFHPAVLDASVVGATRAVLGKLVDDQLYLPLYYESFNASEPFGRECYTRINHFGTTVTQDLVTITLEYFSSDGRKIGELKNLKIKAVRDERFLKKAQNNTPKSPPAQHKQVPNVTLEVLLKSMIASYVGVSEKEVGEHKGYYELGLDSIMLLQAVKHLSSAIGVKLSPTIFFEHSTISMLSGYLRRQYPAEIDRLLNKESALQTMESTKSITEVESLISNEPKSSMTVDISEIKCSSASVNSLGIKDVAVIGMAGRFPKSANLEEFWGNLCNGVDCITEIPHTRWDNNYFDGITSPSGKPMSKWGGFISDVECFDAGFFGITPEEATRMDPQERHFLEVCWEGIENAGYTPDNLVASSGEHNRRMVGVFVGAMHQDYAMLQSEESRDTKDIPLSFNASLIANRVSYFCDFHGPSIAIDTVCTSSLTAIHLALESIYRGESQVAIAGGVNLSIHPSKYQSYGMLDMHSSDGRCHSFGAGGDGYVSSEGVGVVILKPLDQALMDKDAIYAVIKSSAVNHVGKSSGMHVPSPVAQASVITDCLDKSGIDPETISYMEAHATGTLIGDSIEVDAMTMAFRKYTQKNGFCALGSVKSNIGHAESAAGISGVTSAILQLHHKKILHPLPSKEINPYLNLESSPFYLSSQVMDWSDDKILKGDVRRAAVHSIGATGSNAHIILEEAPDVDARLVDETQGVLIPVSAKNRETLIKYIRKLVGFIEANKNIPLSRLAFTMQTGRIACRERFITLVTSLEELYSRFHEFLNGQQKIENSWYESVDETYEDQGLCNNDEELEQMISMRMDKDRLKKVAELWSKGHSIDWKTMYKEVPGRAHLPTYPFSKEKYWITSRSTVNHPESKNLSKSEPRSTMHVTFIRADDTGRIEHNHDNHVSLSRSEKALLFCRTLVSDVMNKPVEAIKKDDGFFAMGLTSAAIVSMALEIADKIDPTIFPSRLFHYKTVSELSAFLERHYSTALDNLIVVQKTKASSKTSPTMFTNNKCDDRNLENVDRKLLNALSELEKGSIDIDVVLKLID</sequence>
<comment type="pathway">
    <text evidence="3">Antibiotic biosynthesis; bacillaene biosynthesis.</text>
</comment>
<keyword evidence="7" id="KW-0808">Transferase</keyword>
<dbReference type="PROSITE" id="PS50075">
    <property type="entry name" value="CARRIER"/>
    <property type="match status" value="6"/>
</dbReference>
<evidence type="ECO:0000259" key="14">
    <source>
        <dbReference type="PROSITE" id="PS52004"/>
    </source>
</evidence>
<accession>A0A0F7EJY1</accession>
<feature type="region of interest" description="Disordered" evidence="11">
    <location>
        <begin position="2938"/>
        <end position="2961"/>
    </location>
</feature>
<evidence type="ECO:0008006" key="17">
    <source>
        <dbReference type="Google" id="ProtNLM"/>
    </source>
</evidence>
<feature type="active site" description="Proton donor; for dehydratase activity" evidence="9">
    <location>
        <position position="2729"/>
    </location>
</feature>
<dbReference type="Pfam" id="PF00550">
    <property type="entry name" value="PP-binding"/>
    <property type="match status" value="7"/>
</dbReference>
<dbReference type="InterPro" id="IPR056393">
    <property type="entry name" value="AprA-like_MT2"/>
</dbReference>
<dbReference type="Pfam" id="PF00109">
    <property type="entry name" value="ketoacyl-synt"/>
    <property type="match status" value="5"/>
</dbReference>
<dbReference type="GO" id="GO:0006633">
    <property type="term" value="P:fatty acid biosynthetic process"/>
    <property type="evidence" value="ECO:0007669"/>
    <property type="project" value="InterPro"/>
</dbReference>
<keyword evidence="10" id="KW-0175">Coiled coil</keyword>
<dbReference type="InterPro" id="IPR042104">
    <property type="entry name" value="PKS_dehydratase_sf"/>
</dbReference>
<keyword evidence="4" id="KW-0596">Phosphopantetheine</keyword>
<dbReference type="InterPro" id="IPR050091">
    <property type="entry name" value="PKS_NRPS_Biosynth_Enz"/>
</dbReference>
<dbReference type="InterPro" id="IPR014030">
    <property type="entry name" value="Ketoacyl_synth_N"/>
</dbReference>
<feature type="domain" description="Carrier" evidence="12">
    <location>
        <begin position="3480"/>
        <end position="3554"/>
    </location>
</feature>
<geneLocation type="plasmid" evidence="16">
    <name>unnamed2</name>
</geneLocation>
<evidence type="ECO:0000256" key="10">
    <source>
        <dbReference type="SAM" id="Coils"/>
    </source>
</evidence>
<feature type="domain" description="PKS/mFAS DH" evidence="15">
    <location>
        <begin position="2525"/>
        <end position="2814"/>
    </location>
</feature>
<dbReference type="GO" id="GO:0071770">
    <property type="term" value="P:DIM/DIP cell wall layer assembly"/>
    <property type="evidence" value="ECO:0007669"/>
    <property type="project" value="TreeGrafter"/>
</dbReference>
<feature type="domain" description="Ketosynthase family 3 (KS3)" evidence="14">
    <location>
        <begin position="2976"/>
        <end position="3414"/>
    </location>
</feature>
<dbReference type="InterPro" id="IPR054514">
    <property type="entry name" value="RhiE-like_linker"/>
</dbReference>
<reference evidence="16" key="1">
    <citation type="submission" date="2015-03" db="EMBL/GenBank/DDBJ databases">
        <title>MIGS Cultured Bacterial/Archaeal sample from Brevibacillus laterosporus.</title>
        <authorList>
            <person name="Zeng D."/>
            <person name="Zhu L."/>
            <person name="Dong G."/>
            <person name="Ye W."/>
            <person name="Ren D."/>
            <person name="Wu L."/>
            <person name="Xu J."/>
            <person name="Li G."/>
            <person name="Guo L."/>
        </authorList>
    </citation>
    <scope>NUCLEOTIDE SEQUENCE</scope>
    <source>
        <strain evidence="16">B9</strain>
        <plasmid evidence="16">unnamed2</plasmid>
    </source>
</reference>
<dbReference type="InterPro" id="IPR000182">
    <property type="entry name" value="GNAT_dom"/>
</dbReference>
<dbReference type="SUPFAM" id="SSF47336">
    <property type="entry name" value="ACP-like"/>
    <property type="match status" value="7"/>
</dbReference>
<keyword evidence="5" id="KW-0963">Cytoplasm</keyword>
<gene>
    <name evidence="16" type="ORF">EX87_20360</name>
</gene>
<dbReference type="EMBL" id="CP011076">
    <property type="protein sequence ID" value="AKF95937.1"/>
    <property type="molecule type" value="Genomic_DNA"/>
</dbReference>
<feature type="domain" description="Carrier" evidence="12">
    <location>
        <begin position="734"/>
        <end position="809"/>
    </location>
</feature>
<feature type="domain" description="Carrier" evidence="12">
    <location>
        <begin position="2855"/>
        <end position="2929"/>
    </location>
</feature>
<evidence type="ECO:0000256" key="5">
    <source>
        <dbReference type="ARBA" id="ARBA00022490"/>
    </source>
</evidence>
<dbReference type="InterPro" id="IPR006162">
    <property type="entry name" value="Ppantetheine_attach_site"/>
</dbReference>
<evidence type="ECO:0000259" key="12">
    <source>
        <dbReference type="PROSITE" id="PS50075"/>
    </source>
</evidence>
<dbReference type="CDD" id="cd00833">
    <property type="entry name" value="PKS"/>
    <property type="match status" value="5"/>
</dbReference>
<dbReference type="InterPro" id="IPR036736">
    <property type="entry name" value="ACP-like_sf"/>
</dbReference>
<feature type="domain" description="Ketosynthase family 3 (KS3)" evidence="14">
    <location>
        <begin position="5213"/>
        <end position="5646"/>
    </location>
</feature>
<dbReference type="UniPathway" id="UPA01003"/>
<dbReference type="Pfam" id="PF21089">
    <property type="entry name" value="PKS_DH_N"/>
    <property type="match status" value="2"/>
</dbReference>
<dbReference type="Gene3D" id="1.10.10.10">
    <property type="entry name" value="Winged helix-like DNA-binding domain superfamily/Winged helix DNA-binding domain"/>
    <property type="match status" value="1"/>
</dbReference>
<dbReference type="PROSITE" id="PS52019">
    <property type="entry name" value="PKS_MFAS_DH"/>
    <property type="match status" value="2"/>
</dbReference>
<dbReference type="Gene3D" id="3.10.129.110">
    <property type="entry name" value="Polyketide synthase dehydratase"/>
    <property type="match status" value="2"/>
</dbReference>
<dbReference type="SMART" id="SM00823">
    <property type="entry name" value="PKS_PP"/>
    <property type="match status" value="5"/>
</dbReference>
<dbReference type="Gene3D" id="1.10.1200.10">
    <property type="entry name" value="ACP-like"/>
    <property type="match status" value="6"/>
</dbReference>
<dbReference type="InterPro" id="IPR016039">
    <property type="entry name" value="Thiolase-like"/>
</dbReference>
<dbReference type="GO" id="GO:0005886">
    <property type="term" value="C:plasma membrane"/>
    <property type="evidence" value="ECO:0007669"/>
    <property type="project" value="TreeGrafter"/>
</dbReference>
<dbReference type="Pfam" id="PF08659">
    <property type="entry name" value="KR"/>
    <property type="match status" value="2"/>
</dbReference>
<feature type="domain" description="Carrier" evidence="12">
    <location>
        <begin position="5082"/>
        <end position="5156"/>
    </location>
</feature>
<comment type="subcellular location">
    <subcellularLocation>
        <location evidence="2">Cytoplasm</location>
    </subcellularLocation>
</comment>
<evidence type="ECO:0000259" key="13">
    <source>
        <dbReference type="PROSITE" id="PS51186"/>
    </source>
</evidence>
<dbReference type="InterPro" id="IPR020841">
    <property type="entry name" value="PKS_Beta-ketoAc_synthase_dom"/>
</dbReference>
<protein>
    <recommendedName>
        <fullName evidence="17">Polyketide synthase</fullName>
    </recommendedName>
</protein>
<dbReference type="InterPro" id="IPR036291">
    <property type="entry name" value="NAD(P)-bd_dom_sf"/>
</dbReference>
<dbReference type="Pfam" id="PF23525">
    <property type="entry name" value="Methyltransf_36"/>
    <property type="match status" value="1"/>
</dbReference>
<feature type="compositionally biased region" description="Polar residues" evidence="11">
    <location>
        <begin position="2944"/>
        <end position="2956"/>
    </location>
</feature>
<feature type="region of interest" description="C-terminal hotdog fold" evidence="9">
    <location>
        <begin position="4915"/>
        <end position="5061"/>
    </location>
</feature>
<dbReference type="InterPro" id="IPR056395">
    <property type="entry name" value="WH_AprA"/>
</dbReference>
<dbReference type="PROSITE" id="PS00606">
    <property type="entry name" value="KS3_1"/>
    <property type="match status" value="3"/>
</dbReference>
<feature type="domain" description="N-acetyltransferase" evidence="13">
    <location>
        <begin position="513"/>
        <end position="707"/>
    </location>
</feature>
<feature type="region of interest" description="N-terminal hotdog fold" evidence="9">
    <location>
        <begin position="2525"/>
        <end position="2649"/>
    </location>
</feature>
<keyword evidence="16" id="KW-0614">Plasmid</keyword>
<feature type="domain" description="Carrier" evidence="12">
    <location>
        <begin position="4204"/>
        <end position="4281"/>
    </location>
</feature>
<evidence type="ECO:0000256" key="4">
    <source>
        <dbReference type="ARBA" id="ARBA00022450"/>
    </source>
</evidence>
<dbReference type="SUPFAM" id="SSF53901">
    <property type="entry name" value="Thiolase-like"/>
    <property type="match status" value="5"/>
</dbReference>
<organism evidence="16">
    <name type="scientific">Brevibacillus laterosporus</name>
    <name type="common">Bacillus laterosporus</name>
    <dbReference type="NCBI Taxonomy" id="1465"/>
    <lineage>
        <taxon>Bacteria</taxon>
        <taxon>Bacillati</taxon>
        <taxon>Bacillota</taxon>
        <taxon>Bacilli</taxon>
        <taxon>Bacillales</taxon>
        <taxon>Paenibacillaceae</taxon>
        <taxon>Brevibacillus</taxon>
    </lineage>
</organism>
<feature type="region of interest" description="C-terminal hotdog fold" evidence="9">
    <location>
        <begin position="2668"/>
        <end position="2814"/>
    </location>
</feature>
<feature type="domain" description="Ketosynthase family 3 (KS3)" evidence="14">
    <location>
        <begin position="4334"/>
        <end position="4736"/>
    </location>
</feature>
<evidence type="ECO:0000256" key="7">
    <source>
        <dbReference type="ARBA" id="ARBA00022679"/>
    </source>
</evidence>
<dbReference type="InterPro" id="IPR018201">
    <property type="entry name" value="Ketoacyl_synth_AS"/>
</dbReference>
<name>A0A0F7EJY1_BRELA</name>
<dbReference type="FunFam" id="3.40.47.10:FF:000019">
    <property type="entry name" value="Polyketide synthase type I"/>
    <property type="match status" value="2"/>
</dbReference>
<dbReference type="Pfam" id="PF22336">
    <property type="entry name" value="RhiE-like_linker"/>
    <property type="match status" value="2"/>
</dbReference>
<dbReference type="Gene3D" id="3.40.47.10">
    <property type="match status" value="5"/>
</dbReference>
<dbReference type="SUPFAM" id="SSF51735">
    <property type="entry name" value="NAD(P)-binding Rossmann-fold domains"/>
    <property type="match status" value="4"/>
</dbReference>
<evidence type="ECO:0000313" key="16">
    <source>
        <dbReference type="EMBL" id="AKF95937.1"/>
    </source>
</evidence>
<dbReference type="InterPro" id="IPR049552">
    <property type="entry name" value="PKS_DH_N"/>
</dbReference>
<dbReference type="Pfam" id="PF22621">
    <property type="entry name" value="CurL-like_PKS_C"/>
    <property type="match status" value="1"/>
</dbReference>
<feature type="active site" description="Proton acceptor; for dehydratase activity" evidence="9">
    <location>
        <position position="2556"/>
    </location>
</feature>
<dbReference type="InterPro" id="IPR009081">
    <property type="entry name" value="PP-bd_ACP"/>
</dbReference>
<evidence type="ECO:0000259" key="15">
    <source>
        <dbReference type="PROSITE" id="PS52019"/>
    </source>
</evidence>
<dbReference type="InterPro" id="IPR013968">
    <property type="entry name" value="PKS_KR"/>
</dbReference>
<dbReference type="PROSITE" id="PS51186">
    <property type="entry name" value="GNAT"/>
    <property type="match status" value="1"/>
</dbReference>
<dbReference type="InterPro" id="IPR036388">
    <property type="entry name" value="WH-like_DNA-bd_sf"/>
</dbReference>
<dbReference type="Gene3D" id="3.30.70.3290">
    <property type="match status" value="1"/>
</dbReference>
<dbReference type="CDD" id="cd08953">
    <property type="entry name" value="KR_2_SDR_x"/>
    <property type="match status" value="2"/>
</dbReference>
<comment type="function">
    <text evidence="1">Involved in some intermediate steps for the synthesis of the antibiotic polyketide bacillaene which is involved in secondary metabolism.</text>
</comment>
<dbReference type="InterPro" id="IPR016181">
    <property type="entry name" value="Acyl_CoA_acyltransferase"/>
</dbReference>
<feature type="domain" description="Ketosynthase family 3 (KS3)" evidence="14">
    <location>
        <begin position="852"/>
        <end position="1282"/>
    </location>
</feature>
<evidence type="ECO:0000256" key="3">
    <source>
        <dbReference type="ARBA" id="ARBA00004789"/>
    </source>
</evidence>
<keyword evidence="8" id="KW-0677">Repeat</keyword>
<dbReference type="Gene3D" id="3.40.50.720">
    <property type="entry name" value="NAD(P)-binding Rossmann-like Domain"/>
    <property type="match status" value="2"/>
</dbReference>
<dbReference type="Pfam" id="PF14765">
    <property type="entry name" value="PS-DH"/>
    <property type="match status" value="1"/>
</dbReference>
<dbReference type="InterPro" id="IPR049551">
    <property type="entry name" value="PKS_DH_C"/>
</dbReference>
<dbReference type="GO" id="GO:0004312">
    <property type="term" value="F:fatty acid synthase activity"/>
    <property type="evidence" value="ECO:0007669"/>
    <property type="project" value="TreeGrafter"/>
</dbReference>
<dbReference type="InterPro" id="IPR056394">
    <property type="entry name" value="AprA-like_N"/>
</dbReference>
<dbReference type="GO" id="GO:0004315">
    <property type="term" value="F:3-oxoacyl-[acyl-carrier-protein] synthase activity"/>
    <property type="evidence" value="ECO:0007669"/>
    <property type="project" value="InterPro"/>
</dbReference>